<keyword evidence="4" id="KW-0067">ATP-binding</keyword>
<proteinExistence type="inferred from homology"/>
<name>A0A918DZG8_9ACTN</name>
<feature type="transmembrane region" description="Helical" evidence="6">
    <location>
        <begin position="436"/>
        <end position="453"/>
    </location>
</feature>
<comment type="caution">
    <text evidence="8">The sequence shown here is derived from an EMBL/GenBank/DDBJ whole genome shotgun (WGS) entry which is preliminary data.</text>
</comment>
<evidence type="ECO:0000256" key="3">
    <source>
        <dbReference type="ARBA" id="ARBA00022741"/>
    </source>
</evidence>
<dbReference type="RefSeq" id="WP_189133020.1">
    <property type="nucleotide sequence ID" value="NZ_BMMS01000016.1"/>
</dbReference>
<reference evidence="8" key="2">
    <citation type="submission" date="2020-09" db="EMBL/GenBank/DDBJ databases">
        <authorList>
            <person name="Sun Q."/>
            <person name="Zhou Y."/>
        </authorList>
    </citation>
    <scope>NUCLEOTIDE SEQUENCE</scope>
    <source>
        <strain evidence="8">CGMCC 4.7201</strain>
    </source>
</reference>
<feature type="domain" description="ABC transporter" evidence="7">
    <location>
        <begin position="2"/>
        <end position="228"/>
    </location>
</feature>
<dbReference type="SMART" id="SM00382">
    <property type="entry name" value="AAA"/>
    <property type="match status" value="1"/>
</dbReference>
<dbReference type="AlphaFoldDB" id="A0A918DZG8"/>
<dbReference type="Proteomes" id="UP000641932">
    <property type="component" value="Unassembled WGS sequence"/>
</dbReference>
<accession>A0A918DZG8</accession>
<dbReference type="PROSITE" id="PS50893">
    <property type="entry name" value="ABC_TRANSPORTER_2"/>
    <property type="match status" value="1"/>
</dbReference>
<dbReference type="Gene3D" id="3.40.50.300">
    <property type="entry name" value="P-loop containing nucleotide triphosphate hydrolases"/>
    <property type="match status" value="1"/>
</dbReference>
<dbReference type="EMBL" id="BMMS01000016">
    <property type="protein sequence ID" value="GGO91407.1"/>
    <property type="molecule type" value="Genomic_DNA"/>
</dbReference>
<dbReference type="InterPro" id="IPR027417">
    <property type="entry name" value="P-loop_NTPase"/>
</dbReference>
<dbReference type="InterPro" id="IPR003439">
    <property type="entry name" value="ABC_transporter-like_ATP-bd"/>
</dbReference>
<reference evidence="8" key="1">
    <citation type="journal article" date="2014" name="Int. J. Syst. Evol. Microbiol.">
        <title>Complete genome sequence of Corynebacterium casei LMG S-19264T (=DSM 44701T), isolated from a smear-ripened cheese.</title>
        <authorList>
            <consortium name="US DOE Joint Genome Institute (JGI-PGF)"/>
            <person name="Walter F."/>
            <person name="Albersmeier A."/>
            <person name="Kalinowski J."/>
            <person name="Ruckert C."/>
        </authorList>
    </citation>
    <scope>NUCLEOTIDE SEQUENCE</scope>
    <source>
        <strain evidence="8">CGMCC 4.7201</strain>
    </source>
</reference>
<evidence type="ECO:0000256" key="6">
    <source>
        <dbReference type="SAM" id="Phobius"/>
    </source>
</evidence>
<dbReference type="GO" id="GO:0005524">
    <property type="term" value="F:ATP binding"/>
    <property type="evidence" value="ECO:0007669"/>
    <property type="project" value="UniProtKB-KW"/>
</dbReference>
<evidence type="ECO:0000256" key="2">
    <source>
        <dbReference type="ARBA" id="ARBA00022448"/>
    </source>
</evidence>
<evidence type="ECO:0000256" key="5">
    <source>
        <dbReference type="SAM" id="MobiDB-lite"/>
    </source>
</evidence>
<feature type="transmembrane region" description="Helical" evidence="6">
    <location>
        <begin position="610"/>
        <end position="628"/>
    </location>
</feature>
<feature type="transmembrane region" description="Helical" evidence="6">
    <location>
        <begin position="545"/>
        <end position="562"/>
    </location>
</feature>
<feature type="compositionally biased region" description="Basic and acidic residues" evidence="5">
    <location>
        <begin position="331"/>
        <end position="343"/>
    </location>
</feature>
<sequence>MIQAIGLTSVHRRTGGTAVDDLTFEARSGSVTGLLGAAGSGKSAALRLMLELEPGLGLTLFDGRPMHRLKQPAREVGVLLGDLHGHPGRTARSHLRMLAAAAGVPAARADEVLELVGLTAVARRRLDTFSLGMERRLGLAAALLGDPDALVLDEPSAGLSPREAAWVKSLLRTFALQGGTVLVAGDDAMEMSALADHVVSIDRGRLVADQSVQEFARTRLRPRVVVRSPQAHELAHLLAEQGAEVSREGSACVALLGVGRTQVGETAHRNGILLHELADQVIDAGPPITQDRRPASGQDRYVQGPHRQDPHRQGPRQDEALGREVFGQERSGQEKSGQERDGLRPQPRPRPKRGSVLSPGGGPPPEDRPAPALPGPSWLLRYEWRRLAGIRSTWLTVAAVLAADLVITLLLGRTAFAGSRHESLNRLLTAWAPGLPLPPAAMGAGVLGALAFGQEFRFPALAPAQVAVRRRMRLLLAKLTMCAVGGILLAALAFVLNWAVVSGELEAGGETLPEDVLPLFVWWAVLVMGSGWVGLLTAGVFRSSVVGTLGVLAVPVLVEPLVGRLMGPGSSEAARTPAGHIVSATADGGSDPLQRFADAVQPVAAGPGEYALIISVAGLLCAYALLTARRR</sequence>
<keyword evidence="6" id="KW-0472">Membrane</keyword>
<dbReference type="Pfam" id="PF00005">
    <property type="entry name" value="ABC_tran"/>
    <property type="match status" value="1"/>
</dbReference>
<feature type="transmembrane region" description="Helical" evidence="6">
    <location>
        <begin position="394"/>
        <end position="416"/>
    </location>
</feature>
<dbReference type="PANTHER" id="PTHR43335">
    <property type="entry name" value="ABC TRANSPORTER, ATP-BINDING PROTEIN"/>
    <property type="match status" value="1"/>
</dbReference>
<evidence type="ECO:0000259" key="7">
    <source>
        <dbReference type="PROSITE" id="PS50893"/>
    </source>
</evidence>
<gene>
    <name evidence="8" type="ORF">GCM10012280_39180</name>
</gene>
<evidence type="ECO:0000313" key="9">
    <source>
        <dbReference type="Proteomes" id="UP000641932"/>
    </source>
</evidence>
<dbReference type="SUPFAM" id="SSF52540">
    <property type="entry name" value="P-loop containing nucleoside triphosphate hydrolases"/>
    <property type="match status" value="1"/>
</dbReference>
<feature type="transmembrane region" description="Helical" evidence="6">
    <location>
        <begin position="520"/>
        <end position="538"/>
    </location>
</feature>
<evidence type="ECO:0000256" key="1">
    <source>
        <dbReference type="ARBA" id="ARBA00005417"/>
    </source>
</evidence>
<keyword evidence="3" id="KW-0547">Nucleotide-binding</keyword>
<dbReference type="GO" id="GO:0016887">
    <property type="term" value="F:ATP hydrolysis activity"/>
    <property type="evidence" value="ECO:0007669"/>
    <property type="project" value="InterPro"/>
</dbReference>
<feature type="transmembrane region" description="Helical" evidence="6">
    <location>
        <begin position="474"/>
        <end position="500"/>
    </location>
</feature>
<keyword evidence="2" id="KW-0813">Transport</keyword>
<feature type="region of interest" description="Disordered" evidence="5">
    <location>
        <begin position="284"/>
        <end position="372"/>
    </location>
</feature>
<dbReference type="InterPro" id="IPR003593">
    <property type="entry name" value="AAA+_ATPase"/>
</dbReference>
<keyword evidence="6" id="KW-0812">Transmembrane</keyword>
<evidence type="ECO:0000313" key="8">
    <source>
        <dbReference type="EMBL" id="GGO91407.1"/>
    </source>
</evidence>
<feature type="compositionally biased region" description="Basic and acidic residues" evidence="5">
    <location>
        <begin position="306"/>
        <end position="322"/>
    </location>
</feature>
<organism evidence="8 9">
    <name type="scientific">Wenjunlia tyrosinilytica</name>
    <dbReference type="NCBI Taxonomy" id="1544741"/>
    <lineage>
        <taxon>Bacteria</taxon>
        <taxon>Bacillati</taxon>
        <taxon>Actinomycetota</taxon>
        <taxon>Actinomycetes</taxon>
        <taxon>Kitasatosporales</taxon>
        <taxon>Streptomycetaceae</taxon>
        <taxon>Wenjunlia</taxon>
    </lineage>
</organism>
<comment type="similarity">
    <text evidence="1">Belongs to the ABC transporter superfamily.</text>
</comment>
<keyword evidence="9" id="KW-1185">Reference proteome</keyword>
<evidence type="ECO:0000256" key="4">
    <source>
        <dbReference type="ARBA" id="ARBA00022840"/>
    </source>
</evidence>
<keyword evidence="6" id="KW-1133">Transmembrane helix</keyword>
<dbReference type="PANTHER" id="PTHR43335:SF4">
    <property type="entry name" value="ABC TRANSPORTER, ATP-BINDING PROTEIN"/>
    <property type="match status" value="1"/>
</dbReference>
<protein>
    <recommendedName>
        <fullName evidence="7">ABC transporter domain-containing protein</fullName>
    </recommendedName>
</protein>